<dbReference type="SMART" id="SM00382">
    <property type="entry name" value="AAA"/>
    <property type="match status" value="1"/>
</dbReference>
<sequence length="271" mass="29921">MSTPRIALDGIRKSFPAPRGRQEKTTVLSDISLTLAEGEFVCLLGPSGCGKSTVLGMAAGFDQPDSGILLHDGEPIAGPSPQRGMVFQQPTLFPWLSVLDNVTFGPRMAGVPRERYLAEAERYLRLVGLQGFEHHATWQLSGGMRQRAALARAWMPNPEVLLMDEPFGALDAQTRLMMQELLTSVWQATGTSILFVTHDVDEALFLADRVLVMSARPGTIREELRVPFERPRSIESLVTDPEYARLKQRILHIVREEAGKSMLAENGLCPA</sequence>
<evidence type="ECO:0000256" key="3">
    <source>
        <dbReference type="ARBA" id="ARBA00022475"/>
    </source>
</evidence>
<evidence type="ECO:0000256" key="1">
    <source>
        <dbReference type="ARBA" id="ARBA00005417"/>
    </source>
</evidence>
<dbReference type="InterPro" id="IPR003593">
    <property type="entry name" value="AAA+_ATPase"/>
</dbReference>
<keyword evidence="4" id="KW-0547">Nucleotide-binding</keyword>
<dbReference type="PROSITE" id="PS00211">
    <property type="entry name" value="ABC_TRANSPORTER_1"/>
    <property type="match status" value="1"/>
</dbReference>
<feature type="domain" description="ABC transporter" evidence="7">
    <location>
        <begin position="6"/>
        <end position="240"/>
    </location>
</feature>
<keyword evidence="3" id="KW-1003">Cell membrane</keyword>
<dbReference type="InterPro" id="IPR003439">
    <property type="entry name" value="ABC_transporter-like_ATP-bd"/>
</dbReference>
<dbReference type="CDD" id="cd03293">
    <property type="entry name" value="ABC_NrtD_SsuB_transporters"/>
    <property type="match status" value="1"/>
</dbReference>
<comment type="similarity">
    <text evidence="1">Belongs to the ABC transporter superfamily.</text>
</comment>
<evidence type="ECO:0000313" key="9">
    <source>
        <dbReference type="Proteomes" id="UP000197535"/>
    </source>
</evidence>
<dbReference type="Proteomes" id="UP000197535">
    <property type="component" value="Unassembled WGS sequence"/>
</dbReference>
<keyword evidence="9" id="KW-1185">Reference proteome</keyword>
<protein>
    <submittedName>
        <fullName evidence="8">ABC transporter ATP-binding protein</fullName>
    </submittedName>
</protein>
<keyword evidence="2" id="KW-0813">Transport</keyword>
<evidence type="ECO:0000256" key="4">
    <source>
        <dbReference type="ARBA" id="ARBA00022741"/>
    </source>
</evidence>
<dbReference type="PANTHER" id="PTHR42788">
    <property type="entry name" value="TAURINE IMPORT ATP-BINDING PROTEIN-RELATED"/>
    <property type="match status" value="1"/>
</dbReference>
<dbReference type="GO" id="GO:0016887">
    <property type="term" value="F:ATP hydrolysis activity"/>
    <property type="evidence" value="ECO:0007669"/>
    <property type="project" value="InterPro"/>
</dbReference>
<evidence type="ECO:0000256" key="6">
    <source>
        <dbReference type="SAM" id="MobiDB-lite"/>
    </source>
</evidence>
<evidence type="ECO:0000259" key="7">
    <source>
        <dbReference type="PROSITE" id="PS50893"/>
    </source>
</evidence>
<keyword evidence="5 8" id="KW-0067">ATP-binding</keyword>
<dbReference type="Gene3D" id="3.40.50.300">
    <property type="entry name" value="P-loop containing nucleotide triphosphate hydrolases"/>
    <property type="match status" value="1"/>
</dbReference>
<keyword evidence="3" id="KW-0472">Membrane</keyword>
<name>A0A254TGL3_9BURK</name>
<dbReference type="RefSeq" id="WP_088708642.1">
    <property type="nucleotide sequence ID" value="NZ_LSTO01000001.1"/>
</dbReference>
<dbReference type="GO" id="GO:0005524">
    <property type="term" value="F:ATP binding"/>
    <property type="evidence" value="ECO:0007669"/>
    <property type="project" value="UniProtKB-KW"/>
</dbReference>
<organism evidence="8 9">
    <name type="scientific">Noviherbaspirillum denitrificans</name>
    <dbReference type="NCBI Taxonomy" id="1968433"/>
    <lineage>
        <taxon>Bacteria</taxon>
        <taxon>Pseudomonadati</taxon>
        <taxon>Pseudomonadota</taxon>
        <taxon>Betaproteobacteria</taxon>
        <taxon>Burkholderiales</taxon>
        <taxon>Oxalobacteraceae</taxon>
        <taxon>Noviherbaspirillum</taxon>
    </lineage>
</organism>
<dbReference type="OrthoDB" id="9783039at2"/>
<dbReference type="EMBL" id="LSTO01000001">
    <property type="protein sequence ID" value="OWW21799.1"/>
    <property type="molecule type" value="Genomic_DNA"/>
</dbReference>
<proteinExistence type="inferred from homology"/>
<evidence type="ECO:0000313" key="8">
    <source>
        <dbReference type="EMBL" id="OWW21799.1"/>
    </source>
</evidence>
<dbReference type="InterPro" id="IPR027417">
    <property type="entry name" value="P-loop_NTPase"/>
</dbReference>
<dbReference type="Pfam" id="PF00005">
    <property type="entry name" value="ABC_tran"/>
    <property type="match status" value="1"/>
</dbReference>
<accession>A0A254TGL3</accession>
<comment type="caution">
    <text evidence="8">The sequence shown here is derived from an EMBL/GenBank/DDBJ whole genome shotgun (WGS) entry which is preliminary data.</text>
</comment>
<dbReference type="PROSITE" id="PS50893">
    <property type="entry name" value="ABC_TRANSPORTER_2"/>
    <property type="match status" value="1"/>
</dbReference>
<dbReference type="AlphaFoldDB" id="A0A254TGL3"/>
<evidence type="ECO:0000256" key="2">
    <source>
        <dbReference type="ARBA" id="ARBA00022448"/>
    </source>
</evidence>
<evidence type="ECO:0000256" key="5">
    <source>
        <dbReference type="ARBA" id="ARBA00022840"/>
    </source>
</evidence>
<dbReference type="SUPFAM" id="SSF52540">
    <property type="entry name" value="P-loop containing nucleoside triphosphate hydrolases"/>
    <property type="match status" value="1"/>
</dbReference>
<reference evidence="8 9" key="1">
    <citation type="submission" date="2016-02" db="EMBL/GenBank/DDBJ databases">
        <authorList>
            <person name="Wen L."/>
            <person name="He K."/>
            <person name="Yang H."/>
        </authorList>
    </citation>
    <scope>NUCLEOTIDE SEQUENCE [LARGE SCALE GENOMIC DNA]</scope>
    <source>
        <strain evidence="8 9">TSA40</strain>
    </source>
</reference>
<gene>
    <name evidence="8" type="ORF">AYR66_22185</name>
</gene>
<dbReference type="PANTHER" id="PTHR42788:SF13">
    <property type="entry name" value="ALIPHATIC SULFONATES IMPORT ATP-BINDING PROTEIN SSUB"/>
    <property type="match status" value="1"/>
</dbReference>
<feature type="region of interest" description="Disordered" evidence="6">
    <location>
        <begin position="1"/>
        <end position="20"/>
    </location>
</feature>
<dbReference type="InterPro" id="IPR017871">
    <property type="entry name" value="ABC_transporter-like_CS"/>
</dbReference>
<dbReference type="InterPro" id="IPR050166">
    <property type="entry name" value="ABC_transporter_ATP-bind"/>
</dbReference>